<accession>A0A6N7RM97</accession>
<feature type="transmembrane region" description="Helical" evidence="2">
    <location>
        <begin position="201"/>
        <end position="222"/>
    </location>
</feature>
<evidence type="ECO:0000256" key="1">
    <source>
        <dbReference type="ARBA" id="ARBA00007362"/>
    </source>
</evidence>
<dbReference type="Proteomes" id="UP000438093">
    <property type="component" value="Unassembled WGS sequence"/>
</dbReference>
<evidence type="ECO:0000313" key="4">
    <source>
        <dbReference type="EMBL" id="MRX82379.1"/>
    </source>
</evidence>
<dbReference type="PANTHER" id="PTHR22911">
    <property type="entry name" value="ACYL-MALONYL CONDENSING ENZYME-RELATED"/>
    <property type="match status" value="1"/>
</dbReference>
<keyword evidence="2" id="KW-0472">Membrane</keyword>
<keyword evidence="5" id="KW-1185">Reference proteome</keyword>
<feature type="domain" description="EamA" evidence="3">
    <location>
        <begin position="27"/>
        <end position="170"/>
    </location>
</feature>
<evidence type="ECO:0000256" key="2">
    <source>
        <dbReference type="SAM" id="Phobius"/>
    </source>
</evidence>
<dbReference type="SUPFAM" id="SSF103481">
    <property type="entry name" value="Multidrug resistance efflux transporter EmrE"/>
    <property type="match status" value="2"/>
</dbReference>
<feature type="transmembrane region" description="Helical" evidence="2">
    <location>
        <begin position="155"/>
        <end position="181"/>
    </location>
</feature>
<evidence type="ECO:0000313" key="5">
    <source>
        <dbReference type="Proteomes" id="UP000438093"/>
    </source>
</evidence>
<proteinExistence type="inferred from homology"/>
<feature type="transmembrane region" description="Helical" evidence="2">
    <location>
        <begin position="100"/>
        <end position="121"/>
    </location>
</feature>
<feature type="transmembrane region" description="Helical" evidence="2">
    <location>
        <begin position="307"/>
        <end position="323"/>
    </location>
</feature>
<dbReference type="Pfam" id="PF00892">
    <property type="entry name" value="EamA"/>
    <property type="match status" value="1"/>
</dbReference>
<keyword evidence="2" id="KW-1133">Transmembrane helix</keyword>
<keyword evidence="2" id="KW-0812">Transmembrane</keyword>
<dbReference type="PANTHER" id="PTHR22911:SF79">
    <property type="entry name" value="MOBA-LIKE NTP TRANSFERASE DOMAIN-CONTAINING PROTEIN"/>
    <property type="match status" value="1"/>
</dbReference>
<sequence>MADNNKDLKVGKDVDGSGGYEMKLNLGTIAMLISATGMGLVPLFSRWATRTDMFDGAAGFNAGDSIGALMAVGRMGMGVLFFVVLLVATHKVHVFKKLKLTPAIALGGLMIGMSLACYVTSTLLTTVSNAVLFIYIGPVICVLLARIFRKEPMSVLQWICLAAVFIGMLFGEGLLGFGVGGQVFGLDFNLVPSTPEFPMKGIGDAFGIASGFFYGASMFFNGYRKDADTTARGVWNFIFAVLGAGVITIVLNSLGATPGMENWALNVHFTTFNWIGAVLLWIICGPIALGFLLVAGRNLPAADYGTIAYWEVPVALFIGLVVFGEPFTINTALGAILIIGGGAIPSVKGMVAGRKHKQEVEIRENLAAKLAEEEAKEKLK</sequence>
<reference evidence="5" key="1">
    <citation type="submission" date="2019-08" db="EMBL/GenBank/DDBJ databases">
        <title>Arthrobacter sp. nov., isolated from plateau pika and Tibetan wild ass.</title>
        <authorList>
            <person name="Ge Y."/>
        </authorList>
    </citation>
    <scope>NUCLEOTIDE SEQUENCE [LARGE SCALE GENOMIC DNA]</scope>
    <source>
        <strain evidence="5">HF-4214</strain>
    </source>
</reference>
<feature type="transmembrane region" description="Helical" evidence="2">
    <location>
        <begin position="234"/>
        <end position="254"/>
    </location>
</feature>
<dbReference type="RefSeq" id="WP_154333260.1">
    <property type="nucleotide sequence ID" value="NZ_VTFY01000005.1"/>
</dbReference>
<comment type="similarity">
    <text evidence="1">Belongs to the EamA transporter family.</text>
</comment>
<dbReference type="EMBL" id="VTFY01000005">
    <property type="protein sequence ID" value="MRX82379.1"/>
    <property type="molecule type" value="Genomic_DNA"/>
</dbReference>
<feature type="transmembrane region" description="Helical" evidence="2">
    <location>
        <begin position="127"/>
        <end position="148"/>
    </location>
</feature>
<feature type="transmembrane region" description="Helical" evidence="2">
    <location>
        <begin position="65"/>
        <end position="88"/>
    </location>
</feature>
<gene>
    <name evidence="4" type="ORF">GJG86_07710</name>
</gene>
<dbReference type="InterPro" id="IPR037185">
    <property type="entry name" value="EmrE-like"/>
</dbReference>
<dbReference type="GO" id="GO:0016020">
    <property type="term" value="C:membrane"/>
    <property type="evidence" value="ECO:0007669"/>
    <property type="project" value="InterPro"/>
</dbReference>
<name>A0A6N7RM97_9ACTN</name>
<feature type="transmembrane region" description="Helical" evidence="2">
    <location>
        <begin position="274"/>
        <end position="295"/>
    </location>
</feature>
<dbReference type="InterPro" id="IPR000620">
    <property type="entry name" value="EamA_dom"/>
</dbReference>
<dbReference type="AlphaFoldDB" id="A0A6N7RM97"/>
<protein>
    <submittedName>
        <fullName evidence="4">EamA family transporter</fullName>
    </submittedName>
</protein>
<comment type="caution">
    <text evidence="4">The sequence shown here is derived from an EMBL/GenBank/DDBJ whole genome shotgun (WGS) entry which is preliminary data.</text>
</comment>
<feature type="transmembrane region" description="Helical" evidence="2">
    <location>
        <begin position="329"/>
        <end position="347"/>
    </location>
</feature>
<organism evidence="4 5">
    <name type="scientific">Eggerthella guodeyinii</name>
    <dbReference type="NCBI Taxonomy" id="2690837"/>
    <lineage>
        <taxon>Bacteria</taxon>
        <taxon>Bacillati</taxon>
        <taxon>Actinomycetota</taxon>
        <taxon>Coriobacteriia</taxon>
        <taxon>Eggerthellales</taxon>
        <taxon>Eggerthellaceae</taxon>
        <taxon>Eggerthella</taxon>
    </lineage>
</organism>
<feature type="transmembrane region" description="Helical" evidence="2">
    <location>
        <begin position="24"/>
        <end position="45"/>
    </location>
</feature>
<evidence type="ECO:0000259" key="3">
    <source>
        <dbReference type="Pfam" id="PF00892"/>
    </source>
</evidence>